<keyword evidence="4" id="KW-0804">Transcription</keyword>
<sequence>MSITHLQSFVAVAEEGHVGRAALRLHLTQPPLSRHILALEDELGTPLFERVPKGMRLLPTGEALLQHARRILAEVEVATRTVREAAQGSGAASKPPAA</sequence>
<name>A0A410RW80_CORCK</name>
<dbReference type="InterPro" id="IPR036388">
    <property type="entry name" value="WH-like_DNA-bd_sf"/>
</dbReference>
<keyword evidence="2" id="KW-0805">Transcription regulation</keyword>
<dbReference type="PANTHER" id="PTHR30346:SF28">
    <property type="entry name" value="HTH-TYPE TRANSCRIPTIONAL REGULATOR CYNR"/>
    <property type="match status" value="1"/>
</dbReference>
<dbReference type="RefSeq" id="WP_128797749.1">
    <property type="nucleotide sequence ID" value="NZ_CP034669.1"/>
</dbReference>
<comment type="similarity">
    <text evidence="1">Belongs to the LysR transcriptional regulatory family.</text>
</comment>
<dbReference type="PANTHER" id="PTHR30346">
    <property type="entry name" value="TRANSCRIPTIONAL DUAL REGULATOR HCAR-RELATED"/>
    <property type="match status" value="1"/>
</dbReference>
<dbReference type="PRINTS" id="PR00039">
    <property type="entry name" value="HTHLYSR"/>
</dbReference>
<dbReference type="InterPro" id="IPR036390">
    <property type="entry name" value="WH_DNA-bd_sf"/>
</dbReference>
<dbReference type="PROSITE" id="PS50931">
    <property type="entry name" value="HTH_LYSR"/>
    <property type="match status" value="1"/>
</dbReference>
<dbReference type="AlphaFoldDB" id="A0A410RW80"/>
<keyword evidence="3" id="KW-0238">DNA-binding</keyword>
<dbReference type="Gene3D" id="1.10.10.10">
    <property type="entry name" value="Winged helix-like DNA-binding domain superfamily/Winged helix DNA-binding domain"/>
    <property type="match status" value="1"/>
</dbReference>
<gene>
    <name evidence="6" type="primary">clcR</name>
    <name evidence="6" type="ORF">EJ065_4542</name>
</gene>
<dbReference type="SUPFAM" id="SSF46785">
    <property type="entry name" value="Winged helix' DNA-binding domain"/>
    <property type="match status" value="1"/>
</dbReference>
<organism evidence="6 7">
    <name type="scientific">Corallococcus coralloides</name>
    <name type="common">Myxococcus coralloides</name>
    <dbReference type="NCBI Taxonomy" id="184914"/>
    <lineage>
        <taxon>Bacteria</taxon>
        <taxon>Pseudomonadati</taxon>
        <taxon>Myxococcota</taxon>
        <taxon>Myxococcia</taxon>
        <taxon>Myxococcales</taxon>
        <taxon>Cystobacterineae</taxon>
        <taxon>Myxococcaceae</taxon>
        <taxon>Corallococcus</taxon>
    </lineage>
</organism>
<evidence type="ECO:0000313" key="7">
    <source>
        <dbReference type="Proteomes" id="UP000288758"/>
    </source>
</evidence>
<dbReference type="InterPro" id="IPR000847">
    <property type="entry name" value="LysR_HTH_N"/>
</dbReference>
<reference evidence="6 7" key="1">
    <citation type="submission" date="2018-12" db="EMBL/GenBank/DDBJ databases">
        <title>Complete Genome Sequence of the Corallopyronin A producing Myxobacterium Corallococcus coralloides B035.</title>
        <authorList>
            <person name="Bouhired S.M."/>
            <person name="Rupp O."/>
            <person name="Blom J."/>
            <person name="Schaeberle T.F."/>
            <person name="Kehraus S."/>
            <person name="Schiefer A."/>
            <person name="Pfarr K."/>
            <person name="Goesmann A."/>
            <person name="Hoerauf A."/>
            <person name="Koenig G.M."/>
        </authorList>
    </citation>
    <scope>NUCLEOTIDE SEQUENCE [LARGE SCALE GENOMIC DNA]</scope>
    <source>
        <strain evidence="6 7">B035</strain>
    </source>
</reference>
<evidence type="ECO:0000256" key="2">
    <source>
        <dbReference type="ARBA" id="ARBA00023015"/>
    </source>
</evidence>
<dbReference type="Pfam" id="PF00126">
    <property type="entry name" value="HTH_1"/>
    <property type="match status" value="1"/>
</dbReference>
<proteinExistence type="inferred from homology"/>
<dbReference type="FunFam" id="1.10.10.10:FF:000001">
    <property type="entry name" value="LysR family transcriptional regulator"/>
    <property type="match status" value="1"/>
</dbReference>
<evidence type="ECO:0000256" key="4">
    <source>
        <dbReference type="ARBA" id="ARBA00023163"/>
    </source>
</evidence>
<dbReference type="GO" id="GO:0003677">
    <property type="term" value="F:DNA binding"/>
    <property type="evidence" value="ECO:0007669"/>
    <property type="project" value="UniProtKB-KW"/>
</dbReference>
<feature type="domain" description="HTH lysR-type" evidence="5">
    <location>
        <begin position="1"/>
        <end position="58"/>
    </location>
</feature>
<evidence type="ECO:0000259" key="5">
    <source>
        <dbReference type="PROSITE" id="PS50931"/>
    </source>
</evidence>
<protein>
    <submittedName>
        <fullName evidence="6">LysR family transcriptional regulator</fullName>
    </submittedName>
</protein>
<accession>A0A410RW80</accession>
<dbReference type="GO" id="GO:0032993">
    <property type="term" value="C:protein-DNA complex"/>
    <property type="evidence" value="ECO:0007669"/>
    <property type="project" value="TreeGrafter"/>
</dbReference>
<dbReference type="Proteomes" id="UP000288758">
    <property type="component" value="Chromosome"/>
</dbReference>
<evidence type="ECO:0000256" key="3">
    <source>
        <dbReference type="ARBA" id="ARBA00023125"/>
    </source>
</evidence>
<evidence type="ECO:0000313" key="6">
    <source>
        <dbReference type="EMBL" id="QAT86092.1"/>
    </source>
</evidence>
<evidence type="ECO:0000256" key="1">
    <source>
        <dbReference type="ARBA" id="ARBA00009437"/>
    </source>
</evidence>
<dbReference type="GO" id="GO:0003700">
    <property type="term" value="F:DNA-binding transcription factor activity"/>
    <property type="evidence" value="ECO:0007669"/>
    <property type="project" value="InterPro"/>
</dbReference>
<dbReference type="EMBL" id="CP034669">
    <property type="protein sequence ID" value="QAT86092.1"/>
    <property type="molecule type" value="Genomic_DNA"/>
</dbReference>